<dbReference type="PROSITE" id="PS51332">
    <property type="entry name" value="B12_BINDING"/>
    <property type="match status" value="1"/>
</dbReference>
<name>A0ABP7S3S7_9SPHN</name>
<dbReference type="Gene3D" id="1.10.1240.10">
    <property type="entry name" value="Methionine synthase domain"/>
    <property type="match status" value="1"/>
</dbReference>
<keyword evidence="4" id="KW-1185">Reference proteome</keyword>
<evidence type="ECO:0000256" key="1">
    <source>
        <dbReference type="SAM" id="MobiDB-lite"/>
    </source>
</evidence>
<dbReference type="Proteomes" id="UP001501310">
    <property type="component" value="Unassembled WGS sequence"/>
</dbReference>
<dbReference type="InterPro" id="IPR003759">
    <property type="entry name" value="Cbl-bd_cap"/>
</dbReference>
<evidence type="ECO:0000313" key="3">
    <source>
        <dbReference type="EMBL" id="GAA4006252.1"/>
    </source>
</evidence>
<evidence type="ECO:0000313" key="4">
    <source>
        <dbReference type="Proteomes" id="UP001501310"/>
    </source>
</evidence>
<evidence type="ECO:0000259" key="2">
    <source>
        <dbReference type="PROSITE" id="PS51332"/>
    </source>
</evidence>
<dbReference type="Pfam" id="PF02310">
    <property type="entry name" value="B12-binding"/>
    <property type="match status" value="1"/>
</dbReference>
<comment type="caution">
    <text evidence="3">The sequence shown here is derived from an EMBL/GenBank/DDBJ whole genome shotgun (WGS) entry which is preliminary data.</text>
</comment>
<gene>
    <name evidence="3" type="ORF">GCM10022211_18590</name>
</gene>
<dbReference type="InterPro" id="IPR006158">
    <property type="entry name" value="Cobalamin-bd"/>
</dbReference>
<dbReference type="InterPro" id="IPR036724">
    <property type="entry name" value="Cobalamin-bd_sf"/>
</dbReference>
<dbReference type="RefSeq" id="WP_344709989.1">
    <property type="nucleotide sequence ID" value="NZ_BAAAZD010000002.1"/>
</dbReference>
<protein>
    <recommendedName>
        <fullName evidence="2">B12-binding domain-containing protein</fullName>
    </recommendedName>
</protein>
<sequence length="300" mass="32004">MDSQRRPLPSFGSGSTSGSSNDLTLRFTAPEYRGLLDDADRRQRIARLVASEIAPRLEALHAVIPLLGHPTANDVSELARLVIASDGPQAADYVASLRDGGLSVDTLFAELLEPAAQRLGELWEADEVDFIDVTLGVARLQALLSVFNCTHEIAASGIERSVLMMTVPGEQHSFGIAMVERLLTAGGWLVSSEREATPERLARIVGQQWFGVVGLTLSNRFNLEAAARSIDAIRRYSRNRAIGIMVGGPVFSTNRHLATEIGADGTASSASGAVVLAQKLLDHALAASVSERPPSRQSAG</sequence>
<dbReference type="SUPFAM" id="SSF52242">
    <property type="entry name" value="Cobalamin (vitamin B12)-binding domain"/>
    <property type="match status" value="1"/>
</dbReference>
<feature type="domain" description="B12-binding" evidence="2">
    <location>
        <begin position="159"/>
        <end position="291"/>
    </location>
</feature>
<proteinExistence type="predicted"/>
<accession>A0ABP7S3S7</accession>
<reference evidence="4" key="1">
    <citation type="journal article" date="2019" name="Int. J. Syst. Evol. Microbiol.">
        <title>The Global Catalogue of Microorganisms (GCM) 10K type strain sequencing project: providing services to taxonomists for standard genome sequencing and annotation.</title>
        <authorList>
            <consortium name="The Broad Institute Genomics Platform"/>
            <consortium name="The Broad Institute Genome Sequencing Center for Infectious Disease"/>
            <person name="Wu L."/>
            <person name="Ma J."/>
        </authorList>
    </citation>
    <scope>NUCLEOTIDE SEQUENCE [LARGE SCALE GENOMIC DNA]</scope>
    <source>
        <strain evidence="4">JCM 16603</strain>
    </source>
</reference>
<feature type="region of interest" description="Disordered" evidence="1">
    <location>
        <begin position="1"/>
        <end position="23"/>
    </location>
</feature>
<feature type="compositionally biased region" description="Low complexity" evidence="1">
    <location>
        <begin position="10"/>
        <end position="20"/>
    </location>
</feature>
<dbReference type="EMBL" id="BAAAZD010000002">
    <property type="protein sequence ID" value="GAA4006252.1"/>
    <property type="molecule type" value="Genomic_DNA"/>
</dbReference>
<dbReference type="Pfam" id="PF02607">
    <property type="entry name" value="B12-binding_2"/>
    <property type="match status" value="1"/>
</dbReference>
<organism evidence="3 4">
    <name type="scientific">Sphingomonas humi</name>
    <dbReference type="NCBI Taxonomy" id="335630"/>
    <lineage>
        <taxon>Bacteria</taxon>
        <taxon>Pseudomonadati</taxon>
        <taxon>Pseudomonadota</taxon>
        <taxon>Alphaproteobacteria</taxon>
        <taxon>Sphingomonadales</taxon>
        <taxon>Sphingomonadaceae</taxon>
        <taxon>Sphingomonas</taxon>
    </lineage>
</organism>
<dbReference type="Gene3D" id="3.40.50.280">
    <property type="entry name" value="Cobalamin-binding domain"/>
    <property type="match status" value="1"/>
</dbReference>
<dbReference type="InterPro" id="IPR036594">
    <property type="entry name" value="Meth_synthase_dom"/>
</dbReference>